<dbReference type="PANTHER" id="PTHR10209">
    <property type="entry name" value="OXIDOREDUCTASE, 2OG-FE II OXYGENASE FAMILY PROTEIN"/>
    <property type="match status" value="1"/>
</dbReference>
<dbReference type="InterPro" id="IPR005123">
    <property type="entry name" value="Oxoglu/Fe-dep_dioxygenase_dom"/>
</dbReference>
<comment type="caution">
    <text evidence="7">The sequence shown here is derived from an EMBL/GenBank/DDBJ whole genome shotgun (WGS) entry which is preliminary data.</text>
</comment>
<organism evidence="7 8">
    <name type="scientific">Paramarasmius palmivorus</name>
    <dbReference type="NCBI Taxonomy" id="297713"/>
    <lineage>
        <taxon>Eukaryota</taxon>
        <taxon>Fungi</taxon>
        <taxon>Dikarya</taxon>
        <taxon>Basidiomycota</taxon>
        <taxon>Agaricomycotina</taxon>
        <taxon>Agaricomycetes</taxon>
        <taxon>Agaricomycetidae</taxon>
        <taxon>Agaricales</taxon>
        <taxon>Marasmiineae</taxon>
        <taxon>Marasmiaceae</taxon>
        <taxon>Paramarasmius</taxon>
    </lineage>
</organism>
<evidence type="ECO:0000256" key="1">
    <source>
        <dbReference type="ARBA" id="ARBA00008056"/>
    </source>
</evidence>
<dbReference type="Pfam" id="PF14226">
    <property type="entry name" value="DIOX_N"/>
    <property type="match status" value="1"/>
</dbReference>
<comment type="similarity">
    <text evidence="1 5">Belongs to the iron/ascorbate-dependent oxidoreductase family.</text>
</comment>
<dbReference type="SUPFAM" id="SSF51197">
    <property type="entry name" value="Clavaminate synthase-like"/>
    <property type="match status" value="1"/>
</dbReference>
<dbReference type="Proteomes" id="UP001383192">
    <property type="component" value="Unassembled WGS sequence"/>
</dbReference>
<keyword evidence="3 5" id="KW-0560">Oxidoreductase</keyword>
<reference evidence="7 8" key="1">
    <citation type="submission" date="2024-01" db="EMBL/GenBank/DDBJ databases">
        <title>A draft genome for a cacao thread blight-causing isolate of Paramarasmius palmivorus.</title>
        <authorList>
            <person name="Baruah I.K."/>
            <person name="Bukari Y."/>
            <person name="Amoako-Attah I."/>
            <person name="Meinhardt L.W."/>
            <person name="Bailey B.A."/>
            <person name="Cohen S.P."/>
        </authorList>
    </citation>
    <scope>NUCLEOTIDE SEQUENCE [LARGE SCALE GENOMIC DNA]</scope>
    <source>
        <strain evidence="7 8">GH-12</strain>
    </source>
</reference>
<dbReference type="InterPro" id="IPR026992">
    <property type="entry name" value="DIOX_N"/>
</dbReference>
<dbReference type="Gene3D" id="2.60.120.330">
    <property type="entry name" value="B-lactam Antibiotic, Isopenicillin N Synthase, Chain"/>
    <property type="match status" value="1"/>
</dbReference>
<dbReference type="AlphaFoldDB" id="A0AAW0C3P2"/>
<dbReference type="GO" id="GO:0016491">
    <property type="term" value="F:oxidoreductase activity"/>
    <property type="evidence" value="ECO:0007669"/>
    <property type="project" value="UniProtKB-KW"/>
</dbReference>
<gene>
    <name evidence="7" type="ORF">VNI00_012858</name>
</gene>
<protein>
    <recommendedName>
        <fullName evidence="6">Fe2OG dioxygenase domain-containing protein</fullName>
    </recommendedName>
</protein>
<accession>A0AAW0C3P2</accession>
<keyword evidence="2 5" id="KW-0479">Metal-binding</keyword>
<keyword evidence="8" id="KW-1185">Reference proteome</keyword>
<dbReference type="Pfam" id="PF03171">
    <property type="entry name" value="2OG-FeII_Oxy"/>
    <property type="match status" value="1"/>
</dbReference>
<evidence type="ECO:0000259" key="6">
    <source>
        <dbReference type="PROSITE" id="PS51471"/>
    </source>
</evidence>
<dbReference type="EMBL" id="JAYKXP010000062">
    <property type="protein sequence ID" value="KAK7032595.1"/>
    <property type="molecule type" value="Genomic_DNA"/>
</dbReference>
<feature type="domain" description="Fe2OG dioxygenase" evidence="6">
    <location>
        <begin position="179"/>
        <end position="300"/>
    </location>
</feature>
<evidence type="ECO:0000256" key="4">
    <source>
        <dbReference type="ARBA" id="ARBA00023004"/>
    </source>
</evidence>
<name>A0AAW0C3P2_9AGAR</name>
<evidence type="ECO:0000313" key="7">
    <source>
        <dbReference type="EMBL" id="KAK7032595.1"/>
    </source>
</evidence>
<evidence type="ECO:0000256" key="5">
    <source>
        <dbReference type="RuleBase" id="RU003682"/>
    </source>
</evidence>
<proteinExistence type="inferred from homology"/>
<dbReference type="GO" id="GO:0046872">
    <property type="term" value="F:metal ion binding"/>
    <property type="evidence" value="ECO:0007669"/>
    <property type="project" value="UniProtKB-KW"/>
</dbReference>
<evidence type="ECO:0000256" key="3">
    <source>
        <dbReference type="ARBA" id="ARBA00023002"/>
    </source>
</evidence>
<evidence type="ECO:0000313" key="8">
    <source>
        <dbReference type="Proteomes" id="UP001383192"/>
    </source>
</evidence>
<evidence type="ECO:0000256" key="2">
    <source>
        <dbReference type="ARBA" id="ARBA00022723"/>
    </source>
</evidence>
<dbReference type="PROSITE" id="PS51471">
    <property type="entry name" value="FE2OG_OXY"/>
    <property type="match status" value="1"/>
</dbReference>
<keyword evidence="4 5" id="KW-0408">Iron</keyword>
<dbReference type="InterPro" id="IPR044861">
    <property type="entry name" value="IPNS-like_FE2OG_OXY"/>
</dbReference>
<dbReference type="InterPro" id="IPR027443">
    <property type="entry name" value="IPNS-like_sf"/>
</dbReference>
<dbReference type="PANTHER" id="PTHR10209:SF881">
    <property type="entry name" value="FI07970P-RELATED"/>
    <property type="match status" value="1"/>
</dbReference>
<sequence>MSTSDTSVPVVDVGPLFTKDISDPAVLDVAKILREVCSTWGFFEITGHQVPLELQRHLVRFSRYFFALPLEKKLEIDVRTGGPAWRGYMPMNGESTNGVIDHKEGIYFGLEHSATHELLGMPLHGQNRFPAEVDVPGMKAAVLEYIEQITHVGKTLTKGLSLALGLDANYMNENLLHPEPVALFTFFRYPPNDPGVSNGSGIGEHSGAASYINDPFYTTNKFTIDFGFLTILVQDSSGLQVMSPSGKWIDVPVIEGALVVNVGDMFDMLTGGRFPSRRHRASSPCAGSPDRHSFPFFFDFSWNATMKELPIPEDTFPITEAKKEEARSRWATTTFKSVEGFWWQYLTKKVKEVFPDLNFPDLNANMSVSSRYNMPAGATPAVAAASV</sequence>